<dbReference type="Proteomes" id="UP000193560">
    <property type="component" value="Unassembled WGS sequence"/>
</dbReference>
<dbReference type="SUPFAM" id="SSF103473">
    <property type="entry name" value="MFS general substrate transporter"/>
    <property type="match status" value="1"/>
</dbReference>
<feature type="transmembrane region" description="Helical" evidence="7">
    <location>
        <begin position="311"/>
        <end position="336"/>
    </location>
</feature>
<feature type="transmembrane region" description="Helical" evidence="7">
    <location>
        <begin position="411"/>
        <end position="436"/>
    </location>
</feature>
<dbReference type="GO" id="GO:0005774">
    <property type="term" value="C:vacuolar membrane"/>
    <property type="evidence" value="ECO:0007669"/>
    <property type="project" value="UniProtKB-SubCell"/>
</dbReference>
<gene>
    <name evidence="8" type="ORF">BCR42DRAFT_493300</name>
</gene>
<evidence type="ECO:0000256" key="1">
    <source>
        <dbReference type="ARBA" id="ARBA00004127"/>
    </source>
</evidence>
<dbReference type="AlphaFoldDB" id="A0A1X2IBB8"/>
<dbReference type="OrthoDB" id="192733at2759"/>
<dbReference type="InterPro" id="IPR024671">
    <property type="entry name" value="Atg22-like"/>
</dbReference>
<evidence type="ECO:0000256" key="2">
    <source>
        <dbReference type="ARBA" id="ARBA00006978"/>
    </source>
</evidence>
<dbReference type="Pfam" id="PF11700">
    <property type="entry name" value="ATG22"/>
    <property type="match status" value="1"/>
</dbReference>
<dbReference type="Gene3D" id="1.20.1250.20">
    <property type="entry name" value="MFS general substrate transporter like domains"/>
    <property type="match status" value="1"/>
</dbReference>
<evidence type="ECO:0000313" key="8">
    <source>
        <dbReference type="EMBL" id="ORZ13234.1"/>
    </source>
</evidence>
<feature type="transmembrane region" description="Helical" evidence="7">
    <location>
        <begin position="380"/>
        <end position="399"/>
    </location>
</feature>
<keyword evidence="9" id="KW-1185">Reference proteome</keyword>
<evidence type="ECO:0000256" key="6">
    <source>
        <dbReference type="ARBA" id="ARBA00023136"/>
    </source>
</evidence>
<feature type="transmembrane region" description="Helical" evidence="7">
    <location>
        <begin position="146"/>
        <end position="171"/>
    </location>
</feature>
<reference evidence="8 9" key="1">
    <citation type="submission" date="2016-07" db="EMBL/GenBank/DDBJ databases">
        <title>Pervasive Adenine N6-methylation of Active Genes in Fungi.</title>
        <authorList>
            <consortium name="DOE Joint Genome Institute"/>
            <person name="Mondo S.J."/>
            <person name="Dannebaum R.O."/>
            <person name="Kuo R.C."/>
            <person name="Labutti K."/>
            <person name="Haridas S."/>
            <person name="Kuo A."/>
            <person name="Salamov A."/>
            <person name="Ahrendt S.R."/>
            <person name="Lipzen A."/>
            <person name="Sullivan W."/>
            <person name="Andreopoulos W.B."/>
            <person name="Clum A."/>
            <person name="Lindquist E."/>
            <person name="Daum C."/>
            <person name="Ramamoorthy G.K."/>
            <person name="Gryganskyi A."/>
            <person name="Culley D."/>
            <person name="Magnuson J.K."/>
            <person name="James T.Y."/>
            <person name="O'Malley M.A."/>
            <person name="Stajich J.E."/>
            <person name="Spatafora J.W."/>
            <person name="Visel A."/>
            <person name="Grigoriev I.V."/>
        </authorList>
    </citation>
    <scope>NUCLEOTIDE SEQUENCE [LARGE SCALE GENOMIC DNA]</scope>
    <source>
        <strain evidence="8 9">NRRL 1336</strain>
    </source>
</reference>
<evidence type="ECO:0000256" key="7">
    <source>
        <dbReference type="RuleBase" id="RU363073"/>
    </source>
</evidence>
<feature type="transmembrane region" description="Helical" evidence="7">
    <location>
        <begin position="91"/>
        <end position="112"/>
    </location>
</feature>
<feature type="transmembrane region" description="Helical" evidence="7">
    <location>
        <begin position="348"/>
        <end position="368"/>
    </location>
</feature>
<comment type="function">
    <text evidence="7">Vacuolar effluxer which mediate the efflux of amino acids resulting from autophagic degradation. The release of autophagic amino acids allows the maintenance of protein synthesis and viability during nitrogen starvation.</text>
</comment>
<evidence type="ECO:0000256" key="4">
    <source>
        <dbReference type="ARBA" id="ARBA00022692"/>
    </source>
</evidence>
<dbReference type="GO" id="GO:0006865">
    <property type="term" value="P:amino acid transport"/>
    <property type="evidence" value="ECO:0007669"/>
    <property type="project" value="UniProtKB-KW"/>
</dbReference>
<feature type="transmembrane region" description="Helical" evidence="7">
    <location>
        <begin position="443"/>
        <end position="467"/>
    </location>
</feature>
<dbReference type="PANTHER" id="PTHR23519:SF4">
    <property type="entry name" value="AUTOPHAGY-RELATED PROTEIN"/>
    <property type="match status" value="1"/>
</dbReference>
<accession>A0A1X2IBB8</accession>
<comment type="similarity">
    <text evidence="2 7">Belongs to the ATG22 family.</text>
</comment>
<keyword evidence="7" id="KW-0072">Autophagy</keyword>
<evidence type="ECO:0000256" key="3">
    <source>
        <dbReference type="ARBA" id="ARBA00022448"/>
    </source>
</evidence>
<sequence length="539" mass="59910">MTEKHTTEQAQPPVTKLELYSYLLYYCGDNGHTMYSYMPTLLQYMAYRGGFDPASPTTRGCDLNNILNPCHVSLSSHNSIGDGIPVSSMVLYVQAFSFFIQFLLFTTFGALADFGRTNLYIVIGATILACTAQIIPVTLINDDGSHWYIMAVLMFLALVGYGATLVFYLAAYPRLSDNLPIVRSAFRNKYLSQDELYNVIEYWRKTLSVLLVAACFSGHFFISSLLAGVSFLPWPTGPFLTDGHTLGDTALYNYIGTVVCGVYWLLLSIPFFVTQPSGRRGPSFPKNACRLTFGWKTIILTLKDMRRNRYLFTYLLAYFLFADALSTMDQLTAIIIGQITHFSTQQQTIMGLVFGGSNLCGCAFFHFISKHFGLSTKAILIINLSAVTLITAYGSIGIVSPTIGFKSREELWAYCTSGFFAGGIMAYQTAMLAQLIPKSKENLFFGIFGIVSRASSWMGPVVIGAIAQRTGNLWTGWPVICGIHTVAFWWHVVVTYQWAQVVIQRFRNGLGGPLVESTLSGKVIMGLQWLAFFLLSDIQ</sequence>
<feature type="transmembrane region" description="Helical" evidence="7">
    <location>
        <begin position="119"/>
        <end position="140"/>
    </location>
</feature>
<keyword evidence="7" id="KW-0029">Amino-acid transport</keyword>
<keyword evidence="3 7" id="KW-0813">Transport</keyword>
<dbReference type="STRING" id="90262.A0A1X2IBB8"/>
<comment type="subcellular location">
    <subcellularLocation>
        <location evidence="1">Endomembrane system</location>
        <topology evidence="1">Multi-pass membrane protein</topology>
    </subcellularLocation>
    <subcellularLocation>
        <location evidence="7">Vacuole membrane</location>
        <topology evidence="7">Multi-pass membrane protein</topology>
    </subcellularLocation>
</comment>
<feature type="transmembrane region" description="Helical" evidence="7">
    <location>
        <begin position="473"/>
        <end position="499"/>
    </location>
</feature>
<keyword evidence="7" id="KW-0926">Vacuole</keyword>
<comment type="caution">
    <text evidence="8">The sequence shown here is derived from an EMBL/GenBank/DDBJ whole genome shotgun (WGS) entry which is preliminary data.</text>
</comment>
<dbReference type="GO" id="GO:0006914">
    <property type="term" value="P:autophagy"/>
    <property type="evidence" value="ECO:0007669"/>
    <property type="project" value="UniProtKB-KW"/>
</dbReference>
<dbReference type="InterPro" id="IPR036259">
    <property type="entry name" value="MFS_trans_sf"/>
</dbReference>
<feature type="transmembrane region" description="Helical" evidence="7">
    <location>
        <begin position="251"/>
        <end position="273"/>
    </location>
</feature>
<dbReference type="InterPro" id="IPR050495">
    <property type="entry name" value="ATG22/LtaA_families"/>
</dbReference>
<feature type="transmembrane region" description="Helical" evidence="7">
    <location>
        <begin position="207"/>
        <end position="231"/>
    </location>
</feature>
<name>A0A1X2IBB8_9FUNG</name>
<protein>
    <recommendedName>
        <fullName evidence="7">Autophagy-related protein</fullName>
    </recommendedName>
</protein>
<organism evidence="8 9">
    <name type="scientific">Absidia repens</name>
    <dbReference type="NCBI Taxonomy" id="90262"/>
    <lineage>
        <taxon>Eukaryota</taxon>
        <taxon>Fungi</taxon>
        <taxon>Fungi incertae sedis</taxon>
        <taxon>Mucoromycota</taxon>
        <taxon>Mucoromycotina</taxon>
        <taxon>Mucoromycetes</taxon>
        <taxon>Mucorales</taxon>
        <taxon>Cunninghamellaceae</taxon>
        <taxon>Absidia</taxon>
    </lineage>
</organism>
<keyword evidence="5 7" id="KW-1133">Transmembrane helix</keyword>
<keyword evidence="4 7" id="KW-0812">Transmembrane</keyword>
<keyword evidence="6 7" id="KW-0472">Membrane</keyword>
<dbReference type="EMBL" id="MCGE01000017">
    <property type="protein sequence ID" value="ORZ13234.1"/>
    <property type="molecule type" value="Genomic_DNA"/>
</dbReference>
<evidence type="ECO:0000313" key="9">
    <source>
        <dbReference type="Proteomes" id="UP000193560"/>
    </source>
</evidence>
<evidence type="ECO:0000256" key="5">
    <source>
        <dbReference type="ARBA" id="ARBA00022989"/>
    </source>
</evidence>
<dbReference type="GO" id="GO:0012505">
    <property type="term" value="C:endomembrane system"/>
    <property type="evidence" value="ECO:0007669"/>
    <property type="project" value="UniProtKB-SubCell"/>
</dbReference>
<dbReference type="PANTHER" id="PTHR23519">
    <property type="entry name" value="AUTOPHAGY-RELATED PROTEIN 22"/>
    <property type="match status" value="1"/>
</dbReference>
<proteinExistence type="inferred from homology"/>